<dbReference type="CDD" id="cd06171">
    <property type="entry name" value="Sigma70_r4"/>
    <property type="match status" value="1"/>
</dbReference>
<keyword evidence="2" id="KW-0805">Transcription regulation</keyword>
<keyword evidence="8" id="KW-1185">Reference proteome</keyword>
<comment type="similarity">
    <text evidence="1">Belongs to the sigma-70 factor family. ECF subfamily.</text>
</comment>
<dbReference type="Pfam" id="PF22029">
    <property type="entry name" value="PhyR_sigma2"/>
    <property type="match status" value="1"/>
</dbReference>
<dbReference type="PANTHER" id="PTHR43133:SF25">
    <property type="entry name" value="RNA POLYMERASE SIGMA FACTOR RFAY-RELATED"/>
    <property type="match status" value="1"/>
</dbReference>
<organism evidence="7 8">
    <name type="scientific">Aquincola tertiaricarbonis</name>
    <dbReference type="NCBI Taxonomy" id="391953"/>
    <lineage>
        <taxon>Bacteria</taxon>
        <taxon>Pseudomonadati</taxon>
        <taxon>Pseudomonadota</taxon>
        <taxon>Betaproteobacteria</taxon>
        <taxon>Burkholderiales</taxon>
        <taxon>Sphaerotilaceae</taxon>
        <taxon>Aquincola</taxon>
    </lineage>
</organism>
<dbReference type="Gene3D" id="1.10.10.10">
    <property type="entry name" value="Winged helix-like DNA-binding domain superfamily/Winged helix DNA-binding domain"/>
    <property type="match status" value="1"/>
</dbReference>
<keyword evidence="3" id="KW-0731">Sigma factor</keyword>
<evidence type="ECO:0000256" key="3">
    <source>
        <dbReference type="ARBA" id="ARBA00023082"/>
    </source>
</evidence>
<evidence type="ECO:0000259" key="5">
    <source>
        <dbReference type="Pfam" id="PF08281"/>
    </source>
</evidence>
<gene>
    <name evidence="7" type="ORF">MW290_15410</name>
</gene>
<proteinExistence type="inferred from homology"/>
<dbReference type="Proteomes" id="UP001056201">
    <property type="component" value="Chromosome 2"/>
</dbReference>
<name>A0ABY4SHD2_AQUTE</name>
<dbReference type="SUPFAM" id="SSF88946">
    <property type="entry name" value="Sigma2 domain of RNA polymerase sigma factors"/>
    <property type="match status" value="1"/>
</dbReference>
<evidence type="ECO:0000259" key="6">
    <source>
        <dbReference type="Pfam" id="PF22029"/>
    </source>
</evidence>
<dbReference type="Gene3D" id="1.10.1740.10">
    <property type="match status" value="1"/>
</dbReference>
<feature type="domain" description="RNA polymerase sigma factor 70 region 4 type 2" evidence="5">
    <location>
        <begin position="107"/>
        <end position="158"/>
    </location>
</feature>
<reference evidence="7" key="1">
    <citation type="submission" date="2022-05" db="EMBL/GenBank/DDBJ databases">
        <title>An RpoN-dependent PEP-CTERM gene is involved in floc formation of an Aquincola tertiaricarbonis strain.</title>
        <authorList>
            <person name="Qiu D."/>
            <person name="Xia M."/>
        </authorList>
    </citation>
    <scope>NUCLEOTIDE SEQUENCE</scope>
    <source>
        <strain evidence="7">RN12</strain>
    </source>
</reference>
<sequence>MHAPAAFRQQLLGAIPRLRRYARSLVMEVHLADDLVQTALERALAHWHQFDQRRDLVLWALSILHNAHLDHRRRDARTTTMDPADLAAEMDAHQAMGAAHDPGLRIDLQAALRRLQPDHREVLLLVGVEQLSYAEAAELLNIPIGTVMSRLSRARTALRAALEGGVPAAGPTAPTLRRVI</sequence>
<evidence type="ECO:0000256" key="4">
    <source>
        <dbReference type="ARBA" id="ARBA00023163"/>
    </source>
</evidence>
<dbReference type="Pfam" id="PF08281">
    <property type="entry name" value="Sigma70_r4_2"/>
    <property type="match status" value="1"/>
</dbReference>
<keyword evidence="4" id="KW-0804">Transcription</keyword>
<evidence type="ECO:0000313" key="7">
    <source>
        <dbReference type="EMBL" id="URI10401.1"/>
    </source>
</evidence>
<dbReference type="InterPro" id="IPR039425">
    <property type="entry name" value="RNA_pol_sigma-70-like"/>
</dbReference>
<dbReference type="InterPro" id="IPR036388">
    <property type="entry name" value="WH-like_DNA-bd_sf"/>
</dbReference>
<protein>
    <submittedName>
        <fullName evidence="7">RNA polymerase sigma factor</fullName>
    </submittedName>
</protein>
<accession>A0ABY4SHD2</accession>
<dbReference type="PANTHER" id="PTHR43133">
    <property type="entry name" value="RNA POLYMERASE ECF-TYPE SIGMA FACTO"/>
    <property type="match status" value="1"/>
</dbReference>
<dbReference type="InterPro" id="IPR013249">
    <property type="entry name" value="RNA_pol_sigma70_r4_t2"/>
</dbReference>
<dbReference type="InterPro" id="IPR053866">
    <property type="entry name" value="PhyR_sigma2"/>
</dbReference>
<dbReference type="NCBIfam" id="TIGR02937">
    <property type="entry name" value="sigma70-ECF"/>
    <property type="match status" value="1"/>
</dbReference>
<dbReference type="InterPro" id="IPR014284">
    <property type="entry name" value="RNA_pol_sigma-70_dom"/>
</dbReference>
<evidence type="ECO:0000313" key="8">
    <source>
        <dbReference type="Proteomes" id="UP001056201"/>
    </source>
</evidence>
<evidence type="ECO:0000256" key="2">
    <source>
        <dbReference type="ARBA" id="ARBA00023015"/>
    </source>
</evidence>
<dbReference type="SUPFAM" id="SSF88659">
    <property type="entry name" value="Sigma3 and sigma4 domains of RNA polymerase sigma factors"/>
    <property type="match status" value="1"/>
</dbReference>
<evidence type="ECO:0000256" key="1">
    <source>
        <dbReference type="ARBA" id="ARBA00010641"/>
    </source>
</evidence>
<dbReference type="InterPro" id="IPR013324">
    <property type="entry name" value="RNA_pol_sigma_r3/r4-like"/>
</dbReference>
<feature type="domain" description="PhyR sigma2" evidence="6">
    <location>
        <begin position="14"/>
        <end position="64"/>
    </location>
</feature>
<dbReference type="EMBL" id="CP097636">
    <property type="protein sequence ID" value="URI10401.1"/>
    <property type="molecule type" value="Genomic_DNA"/>
</dbReference>
<dbReference type="RefSeq" id="WP_250198604.1">
    <property type="nucleotide sequence ID" value="NZ_CP097636.1"/>
</dbReference>
<dbReference type="InterPro" id="IPR013325">
    <property type="entry name" value="RNA_pol_sigma_r2"/>
</dbReference>